<keyword evidence="3" id="KW-1185">Reference proteome</keyword>
<protein>
    <submittedName>
        <fullName evidence="2">Nuclear transport factor 2 family protein</fullName>
    </submittedName>
</protein>
<dbReference type="EMBL" id="JBHSLV010000008">
    <property type="protein sequence ID" value="MFC5392121.1"/>
    <property type="molecule type" value="Genomic_DNA"/>
</dbReference>
<reference evidence="3" key="1">
    <citation type="journal article" date="2019" name="Int. J. Syst. Evol. Microbiol.">
        <title>The Global Catalogue of Microorganisms (GCM) 10K type strain sequencing project: providing services to taxonomists for standard genome sequencing and annotation.</title>
        <authorList>
            <consortium name="The Broad Institute Genomics Platform"/>
            <consortium name="The Broad Institute Genome Sequencing Center for Infectious Disease"/>
            <person name="Wu L."/>
            <person name="Ma J."/>
        </authorList>
    </citation>
    <scope>NUCLEOTIDE SEQUENCE [LARGE SCALE GENOMIC DNA]</scope>
    <source>
        <strain evidence="3">CGMCC 1.16326</strain>
    </source>
</reference>
<dbReference type="InterPro" id="IPR037401">
    <property type="entry name" value="SnoaL-like"/>
</dbReference>
<evidence type="ECO:0000313" key="2">
    <source>
        <dbReference type="EMBL" id="MFC5392121.1"/>
    </source>
</evidence>
<proteinExistence type="predicted"/>
<gene>
    <name evidence="2" type="ORF">ACFPPC_05630</name>
</gene>
<dbReference type="Gene3D" id="3.10.450.50">
    <property type="match status" value="1"/>
</dbReference>
<accession>A0ABW0H4Q2</accession>
<dbReference type="InterPro" id="IPR032710">
    <property type="entry name" value="NTF2-like_dom_sf"/>
</dbReference>
<comment type="caution">
    <text evidence="2">The sequence shown here is derived from an EMBL/GenBank/DDBJ whole genome shotgun (WGS) entry which is preliminary data.</text>
</comment>
<dbReference type="SUPFAM" id="SSF54427">
    <property type="entry name" value="NTF2-like"/>
    <property type="match status" value="1"/>
</dbReference>
<dbReference type="CDD" id="cd00531">
    <property type="entry name" value="NTF2_like"/>
    <property type="match status" value="1"/>
</dbReference>
<evidence type="ECO:0000313" key="3">
    <source>
        <dbReference type="Proteomes" id="UP001596104"/>
    </source>
</evidence>
<dbReference type="RefSeq" id="WP_377006839.1">
    <property type="nucleotide sequence ID" value="NZ_JBHSLV010000008.1"/>
</dbReference>
<dbReference type="Proteomes" id="UP001596104">
    <property type="component" value="Unassembled WGS sequence"/>
</dbReference>
<name>A0ABW0H4Q2_9HYPH</name>
<dbReference type="Pfam" id="PF13577">
    <property type="entry name" value="SnoaL_4"/>
    <property type="match status" value="1"/>
</dbReference>
<sequence length="142" mass="15625">MRVVTGLSPQDRLAIEQLIQRHAWLIDHGEADKVGELFAGEAALYGVGPDKIGRAAIAEWGRQRAAMSERRSRHVQSNILIEPVAPDAARGWVVLTLYRHDGPGEGSAVPLLIAEYADRYAREPDGTWLFAERRLAVLFGAA</sequence>
<evidence type="ECO:0000259" key="1">
    <source>
        <dbReference type="Pfam" id="PF13577"/>
    </source>
</evidence>
<organism evidence="2 3">
    <name type="scientific">Bosea vestrisii</name>
    <dbReference type="NCBI Taxonomy" id="151416"/>
    <lineage>
        <taxon>Bacteria</taxon>
        <taxon>Pseudomonadati</taxon>
        <taxon>Pseudomonadota</taxon>
        <taxon>Alphaproteobacteria</taxon>
        <taxon>Hyphomicrobiales</taxon>
        <taxon>Boseaceae</taxon>
        <taxon>Bosea</taxon>
    </lineage>
</organism>
<feature type="domain" description="SnoaL-like" evidence="1">
    <location>
        <begin position="10"/>
        <end position="134"/>
    </location>
</feature>